<sequence>MTGQTMFAVLFVTWLCIWGCPDTTLTDRSSEIENNPFVNALTSMGFHWRPIPTEAPWGIGRNERHHGPIRQSYLRIAAETPTLAPDLILAMAYRACNDAPRAHGSCPTTAVTGALPSLLIGDNHPVNPAIASRHRAMQAARASMEAYTAADRLGGALSHPGTNLNIFDSIDCKTTLPASHVPASKQIFHYLWRVTHKPNRGNGKPAERARFCVAGNRDWHKANTVATSPVTPQRAIRAIVAASVILHFSIHTKDFLRTYFHSNVLPELTYVWAPPEAGEPNGSVWAFHRAMYGKNDAGRHFHFNTQSRFLSIPHITISSAFNTVYVARLHGAVCTYVDDTLHAELHSLAAKLLWVGRVARSDVLTDATQLANLPNPTGADARRANAALASLSTCPVSLHFTRLNARQLGFIIALTDDIRRFSLLHWASHRPHRVCRGPCAGELLALADAVAAAVDIHLLLQELLSRRIPLAASTDYSAAYELATSFRDPTDISSKNDLFMLYRALLNGTMQSLHLITGDSNLADALSKPTFARPTPNHALTTTLSSGFLRPAARDHTTSAFYRNEPRRP</sequence>
<dbReference type="AlphaFoldDB" id="A0A1X6NQJ2"/>
<gene>
    <name evidence="3" type="ORF">BU14_0667s0001</name>
</gene>
<name>A0A1X6NQJ2_PORUM</name>
<dbReference type="GO" id="GO:0003676">
    <property type="term" value="F:nucleic acid binding"/>
    <property type="evidence" value="ECO:0007669"/>
    <property type="project" value="InterPro"/>
</dbReference>
<dbReference type="InterPro" id="IPR036397">
    <property type="entry name" value="RNaseH_sf"/>
</dbReference>
<accession>A0A1X6NQJ2</accession>
<organism evidence="3 4">
    <name type="scientific">Porphyra umbilicalis</name>
    <name type="common">Purple laver</name>
    <name type="synonym">Red alga</name>
    <dbReference type="NCBI Taxonomy" id="2786"/>
    <lineage>
        <taxon>Eukaryota</taxon>
        <taxon>Rhodophyta</taxon>
        <taxon>Bangiophyceae</taxon>
        <taxon>Bangiales</taxon>
        <taxon>Bangiaceae</taxon>
        <taxon>Porphyra</taxon>
    </lineage>
</organism>
<reference evidence="3 4" key="1">
    <citation type="submission" date="2017-03" db="EMBL/GenBank/DDBJ databases">
        <title>WGS assembly of Porphyra umbilicalis.</title>
        <authorList>
            <person name="Brawley S.H."/>
            <person name="Blouin N.A."/>
            <person name="Ficko-Blean E."/>
            <person name="Wheeler G.L."/>
            <person name="Lohr M."/>
            <person name="Goodson H.V."/>
            <person name="Jenkins J.W."/>
            <person name="Blaby-Haas C.E."/>
            <person name="Helliwell K.E."/>
            <person name="Chan C."/>
            <person name="Marriage T."/>
            <person name="Bhattacharya D."/>
            <person name="Klein A.S."/>
            <person name="Badis Y."/>
            <person name="Brodie J."/>
            <person name="Cao Y."/>
            <person name="Collen J."/>
            <person name="Dittami S.M."/>
            <person name="Gachon C.M."/>
            <person name="Green B.R."/>
            <person name="Karpowicz S."/>
            <person name="Kim J.W."/>
            <person name="Kudahl U."/>
            <person name="Lin S."/>
            <person name="Michel G."/>
            <person name="Mittag M."/>
            <person name="Olson B.J."/>
            <person name="Pangilinan J."/>
            <person name="Peng Y."/>
            <person name="Qiu H."/>
            <person name="Shu S."/>
            <person name="Singer J.T."/>
            <person name="Smith A.G."/>
            <person name="Sprecher B.N."/>
            <person name="Wagner V."/>
            <person name="Wang W."/>
            <person name="Wang Z.-Y."/>
            <person name="Yan J."/>
            <person name="Yarish C."/>
            <person name="Zoeuner-Riek S."/>
            <person name="Zhuang Y."/>
            <person name="Zou Y."/>
            <person name="Lindquist E.A."/>
            <person name="Grimwood J."/>
            <person name="Barry K."/>
            <person name="Rokhsar D.S."/>
            <person name="Schmutz J."/>
            <person name="Stiller J.W."/>
            <person name="Grossman A.R."/>
            <person name="Prochnik S.E."/>
        </authorList>
    </citation>
    <scope>NUCLEOTIDE SEQUENCE [LARGE SCALE GENOMIC DNA]</scope>
    <source>
        <strain evidence="3">4086291</strain>
    </source>
</reference>
<keyword evidence="1" id="KW-0732">Signal</keyword>
<feature type="domain" description="Integrase catalytic" evidence="2">
    <location>
        <begin position="1"/>
        <end position="124"/>
    </location>
</feature>
<proteinExistence type="predicted"/>
<dbReference type="GO" id="GO:0015074">
    <property type="term" value="P:DNA integration"/>
    <property type="evidence" value="ECO:0007669"/>
    <property type="project" value="InterPro"/>
</dbReference>
<dbReference type="EMBL" id="KV919209">
    <property type="protein sequence ID" value="OSX70790.1"/>
    <property type="molecule type" value="Genomic_DNA"/>
</dbReference>
<dbReference type="OrthoDB" id="4753111at2759"/>
<evidence type="ECO:0000313" key="4">
    <source>
        <dbReference type="Proteomes" id="UP000218209"/>
    </source>
</evidence>
<dbReference type="InterPro" id="IPR012337">
    <property type="entry name" value="RNaseH-like_sf"/>
</dbReference>
<evidence type="ECO:0000259" key="2">
    <source>
        <dbReference type="PROSITE" id="PS50994"/>
    </source>
</evidence>
<dbReference type="SUPFAM" id="SSF53098">
    <property type="entry name" value="Ribonuclease H-like"/>
    <property type="match status" value="1"/>
</dbReference>
<dbReference type="PROSITE" id="PS50994">
    <property type="entry name" value="INTEGRASE"/>
    <property type="match status" value="1"/>
</dbReference>
<dbReference type="Proteomes" id="UP000218209">
    <property type="component" value="Unassembled WGS sequence"/>
</dbReference>
<feature type="signal peptide" evidence="1">
    <location>
        <begin position="1"/>
        <end position="26"/>
    </location>
</feature>
<feature type="chain" id="PRO_5012371949" description="Integrase catalytic domain-containing protein" evidence="1">
    <location>
        <begin position="27"/>
        <end position="569"/>
    </location>
</feature>
<evidence type="ECO:0000256" key="1">
    <source>
        <dbReference type="SAM" id="SignalP"/>
    </source>
</evidence>
<keyword evidence="4" id="KW-1185">Reference proteome</keyword>
<dbReference type="Gene3D" id="3.30.420.10">
    <property type="entry name" value="Ribonuclease H-like superfamily/Ribonuclease H"/>
    <property type="match status" value="1"/>
</dbReference>
<evidence type="ECO:0000313" key="3">
    <source>
        <dbReference type="EMBL" id="OSX70790.1"/>
    </source>
</evidence>
<protein>
    <recommendedName>
        <fullName evidence="2">Integrase catalytic domain-containing protein</fullName>
    </recommendedName>
</protein>
<dbReference type="InterPro" id="IPR001584">
    <property type="entry name" value="Integrase_cat-core"/>
</dbReference>